<name>A0ABU6J9W1_9BURK</name>
<feature type="domain" description="Methyl-accepting transducer" evidence="6">
    <location>
        <begin position="377"/>
        <end position="606"/>
    </location>
</feature>
<dbReference type="PANTHER" id="PTHR43531:SF14">
    <property type="entry name" value="METHYL-ACCEPTING CHEMOTAXIS PROTEIN I-RELATED"/>
    <property type="match status" value="1"/>
</dbReference>
<keyword evidence="5" id="KW-0472">Membrane</keyword>
<dbReference type="InterPro" id="IPR004090">
    <property type="entry name" value="Chemotax_Me-accpt_rcpt"/>
</dbReference>
<dbReference type="EMBL" id="JAWIIV010000011">
    <property type="protein sequence ID" value="MEC4720439.1"/>
    <property type="molecule type" value="Genomic_DNA"/>
</dbReference>
<keyword evidence="1" id="KW-0488">Methylation</keyword>
<evidence type="ECO:0000256" key="3">
    <source>
        <dbReference type="PROSITE-ProRule" id="PRU00284"/>
    </source>
</evidence>
<dbReference type="Pfam" id="PF17201">
    <property type="entry name" value="Cache_3-Cache_2"/>
    <property type="match status" value="1"/>
</dbReference>
<keyword evidence="9" id="KW-1185">Reference proteome</keyword>
<evidence type="ECO:0000256" key="4">
    <source>
        <dbReference type="SAM" id="MobiDB-lite"/>
    </source>
</evidence>
<evidence type="ECO:0000259" key="6">
    <source>
        <dbReference type="PROSITE" id="PS50111"/>
    </source>
</evidence>
<comment type="caution">
    <text evidence="8">The sequence shown here is derived from an EMBL/GenBank/DDBJ whole genome shotgun (WGS) entry which is preliminary data.</text>
</comment>
<dbReference type="PANTHER" id="PTHR43531">
    <property type="entry name" value="PROTEIN ICFG"/>
    <property type="match status" value="1"/>
</dbReference>
<dbReference type="InterPro" id="IPR033462">
    <property type="entry name" value="Cache_3-Cache_2"/>
</dbReference>
<dbReference type="Pfam" id="PF00672">
    <property type="entry name" value="HAMP"/>
    <property type="match status" value="1"/>
</dbReference>
<evidence type="ECO:0000256" key="5">
    <source>
        <dbReference type="SAM" id="Phobius"/>
    </source>
</evidence>
<dbReference type="InterPro" id="IPR003660">
    <property type="entry name" value="HAMP_dom"/>
</dbReference>
<dbReference type="CDD" id="cd11386">
    <property type="entry name" value="MCP_signal"/>
    <property type="match status" value="1"/>
</dbReference>
<dbReference type="Gene3D" id="3.30.450.20">
    <property type="entry name" value="PAS domain"/>
    <property type="match status" value="1"/>
</dbReference>
<dbReference type="PROSITE" id="PS50111">
    <property type="entry name" value="CHEMOTAXIS_TRANSDUC_2"/>
    <property type="match status" value="1"/>
</dbReference>
<keyword evidence="5" id="KW-1133">Transmembrane helix</keyword>
<dbReference type="Gene3D" id="1.10.287.950">
    <property type="entry name" value="Methyl-accepting chemotaxis protein"/>
    <property type="match status" value="1"/>
</dbReference>
<feature type="region of interest" description="Disordered" evidence="4">
    <location>
        <begin position="644"/>
        <end position="679"/>
    </location>
</feature>
<evidence type="ECO:0000256" key="1">
    <source>
        <dbReference type="ARBA" id="ARBA00022481"/>
    </source>
</evidence>
<dbReference type="CDD" id="cd06225">
    <property type="entry name" value="HAMP"/>
    <property type="match status" value="1"/>
</dbReference>
<reference evidence="8 9" key="1">
    <citation type="submission" date="2023-10" db="EMBL/GenBank/DDBJ databases">
        <title>Noviherbaspirillum sp. CPCC 100848 genome assembly.</title>
        <authorList>
            <person name="Li X.Y."/>
            <person name="Fang X.M."/>
        </authorList>
    </citation>
    <scope>NUCLEOTIDE SEQUENCE [LARGE SCALE GENOMIC DNA]</scope>
    <source>
        <strain evidence="8 9">CPCC 100848</strain>
    </source>
</reference>
<dbReference type="Pfam" id="PF00015">
    <property type="entry name" value="MCPsignal"/>
    <property type="match status" value="1"/>
</dbReference>
<evidence type="ECO:0000313" key="9">
    <source>
        <dbReference type="Proteomes" id="UP001352263"/>
    </source>
</evidence>
<protein>
    <submittedName>
        <fullName evidence="8">Methyl-accepting chemotaxis protein</fullName>
    </submittedName>
</protein>
<dbReference type="PRINTS" id="PR00260">
    <property type="entry name" value="CHEMTRNSDUCR"/>
</dbReference>
<evidence type="ECO:0000313" key="8">
    <source>
        <dbReference type="EMBL" id="MEC4720439.1"/>
    </source>
</evidence>
<evidence type="ECO:0000256" key="2">
    <source>
        <dbReference type="ARBA" id="ARBA00029447"/>
    </source>
</evidence>
<keyword evidence="3" id="KW-0807">Transducer</keyword>
<proteinExistence type="inferred from homology"/>
<dbReference type="SMART" id="SM00283">
    <property type="entry name" value="MA"/>
    <property type="match status" value="1"/>
</dbReference>
<comment type="similarity">
    <text evidence="2">Belongs to the methyl-accepting chemotaxis (MCP) protein family.</text>
</comment>
<feature type="transmembrane region" description="Helical" evidence="5">
    <location>
        <begin position="294"/>
        <end position="316"/>
    </location>
</feature>
<feature type="compositionally biased region" description="Polar residues" evidence="4">
    <location>
        <begin position="663"/>
        <end position="673"/>
    </location>
</feature>
<dbReference type="InterPro" id="IPR051310">
    <property type="entry name" value="MCP_chemotaxis"/>
</dbReference>
<feature type="domain" description="HAMP" evidence="7">
    <location>
        <begin position="318"/>
        <end position="372"/>
    </location>
</feature>
<organism evidence="8 9">
    <name type="scientific">Noviherbaspirillum album</name>
    <dbReference type="NCBI Taxonomy" id="3080276"/>
    <lineage>
        <taxon>Bacteria</taxon>
        <taxon>Pseudomonadati</taxon>
        <taxon>Pseudomonadota</taxon>
        <taxon>Betaproteobacteria</taxon>
        <taxon>Burkholderiales</taxon>
        <taxon>Oxalobacteraceae</taxon>
        <taxon>Noviherbaspirillum</taxon>
    </lineage>
</organism>
<gene>
    <name evidence="8" type="ORF">RY831_14850</name>
</gene>
<dbReference type="Proteomes" id="UP001352263">
    <property type="component" value="Unassembled WGS sequence"/>
</dbReference>
<dbReference type="SMART" id="SM00304">
    <property type="entry name" value="HAMP"/>
    <property type="match status" value="1"/>
</dbReference>
<dbReference type="InterPro" id="IPR004089">
    <property type="entry name" value="MCPsignal_dom"/>
</dbReference>
<evidence type="ECO:0000259" key="7">
    <source>
        <dbReference type="PROSITE" id="PS50885"/>
    </source>
</evidence>
<dbReference type="SUPFAM" id="SSF58104">
    <property type="entry name" value="Methyl-accepting chemotaxis protein (MCP) signaling domain"/>
    <property type="match status" value="1"/>
</dbReference>
<dbReference type="CDD" id="cd12912">
    <property type="entry name" value="PDC2_MCP_like"/>
    <property type="match status" value="1"/>
</dbReference>
<keyword evidence="5" id="KW-0812">Transmembrane</keyword>
<dbReference type="PROSITE" id="PS50885">
    <property type="entry name" value="HAMP"/>
    <property type="match status" value="1"/>
</dbReference>
<accession>A0ABU6J9W1</accession>
<sequence length="679" mass="71929">MKLVWKLSIKQKLLLSMGFCLLLFMAVSSTLSVMLTANGIKERVVATELPAVVGEIRNDILRQISDPLAISRSIANNTYLLDWEAGGLPEEGAAAWQKYAKNLKEKTGAASVFWVSASTGKYFTESGLNRTLDKQAAGDQWLYSFLSSNKPYTLDIDKDAGADKYMLFINMRGEAAADKQVVTGLGLSVDALATTIRSYRVGESGYVYLLRADGSYLIHRDASLVNGKKYLKDAQGFDAGLSAKLLSGQKFVNATYDSELGKQMVAASFVPELNAYVVAEVPEAEVLGNVAQSALISALVGAVIGGGIGLLVIFMISRAIAAPVARAAKMLGEIADGNGDLTRRMPVETEDEVGKLATAFNRFVTSLNRTIGDVKASTVTIAAATREIATGNLDLSSRTEMQASSLQETASAMEELTSTVKQNAESAAQSNQLAIAASDQAVKGGNVVSQVVETMGSIREGSRKIVDIIGVIDGIAFQTNILALNAAVEAARAGEQGRGFAVVASEVRSLAQRSATAAKEIKALIDDSVSKVEAGSVLVDEAGMTMGEIVDSVKRVTSIMSEIATASNEQSDGIGQVNLAITQMDTVTQQNAALVEEAAAAAKSLQDQTVNLERIVGVFKLDESVVAQGIQAQVFLVPAAPERHTIPAPRNAPLTVSRARVSSPRQAKPTSDADSWEEF</sequence>